<dbReference type="PANTHER" id="PTHR31051">
    <property type="entry name" value="PROTEASOME ASSEMBLY CHAPERONE 3"/>
    <property type="match status" value="1"/>
</dbReference>
<dbReference type="EMBL" id="JAQQWP010000009">
    <property type="protein sequence ID" value="KAK8101192.1"/>
    <property type="molecule type" value="Genomic_DNA"/>
</dbReference>
<sequence length="146" mass="15784">MADVSQMKDEAFPAPSKQANGLIDGVETEAMVMHFSDKIMVTLSQEGRLSQWIQVPLLAPSPAAAEMPLPNPSLLPLAHLTPRTLLGGGGEERESSGQLYAAQIASHIARKNSEEGRTLLVGLGLQKPTPNRESFFDLIELIQKVL</sequence>
<dbReference type="PANTHER" id="PTHR31051:SF1">
    <property type="entry name" value="PROTEASOME ASSEMBLY CHAPERONE 3"/>
    <property type="match status" value="1"/>
</dbReference>
<dbReference type="InterPro" id="IPR018788">
    <property type="entry name" value="Proteasome_assmbl_chp_3"/>
</dbReference>
<gene>
    <name evidence="1" type="ORF">PG999_011566</name>
</gene>
<dbReference type="Gene3D" id="3.30.230.90">
    <property type="match status" value="1"/>
</dbReference>
<comment type="caution">
    <text evidence="1">The sequence shown here is derived from an EMBL/GenBank/DDBJ whole genome shotgun (WGS) entry which is preliminary data.</text>
</comment>
<dbReference type="GO" id="GO:0043248">
    <property type="term" value="P:proteasome assembly"/>
    <property type="evidence" value="ECO:0007669"/>
    <property type="project" value="InterPro"/>
</dbReference>
<reference evidence="1 2" key="1">
    <citation type="submission" date="2023-01" db="EMBL/GenBank/DDBJ databases">
        <title>Analysis of 21 Apiospora genomes using comparative genomics revels a genus with tremendous synthesis potential of carbohydrate active enzymes and secondary metabolites.</title>
        <authorList>
            <person name="Sorensen T."/>
        </authorList>
    </citation>
    <scope>NUCLEOTIDE SEQUENCE [LARGE SCALE GENOMIC DNA]</scope>
    <source>
        <strain evidence="1 2">CBS 117206</strain>
    </source>
</reference>
<evidence type="ECO:0000313" key="2">
    <source>
        <dbReference type="Proteomes" id="UP001392437"/>
    </source>
</evidence>
<evidence type="ECO:0008006" key="3">
    <source>
        <dbReference type="Google" id="ProtNLM"/>
    </source>
</evidence>
<keyword evidence="2" id="KW-1185">Reference proteome</keyword>
<name>A0AAW0QEM2_9PEZI</name>
<dbReference type="InterPro" id="IPR053720">
    <property type="entry name" value="Psm_Assembly_Chaperone"/>
</dbReference>
<evidence type="ECO:0000313" key="1">
    <source>
        <dbReference type="EMBL" id="KAK8101192.1"/>
    </source>
</evidence>
<dbReference type="Proteomes" id="UP001392437">
    <property type="component" value="Unassembled WGS sequence"/>
</dbReference>
<protein>
    <recommendedName>
        <fullName evidence="3">Proteasome assembly chaperone 3</fullName>
    </recommendedName>
</protein>
<accession>A0AAW0QEM2</accession>
<dbReference type="AlphaFoldDB" id="A0AAW0QEM2"/>
<organism evidence="1 2">
    <name type="scientific">Apiospora kogelbergensis</name>
    <dbReference type="NCBI Taxonomy" id="1337665"/>
    <lineage>
        <taxon>Eukaryota</taxon>
        <taxon>Fungi</taxon>
        <taxon>Dikarya</taxon>
        <taxon>Ascomycota</taxon>
        <taxon>Pezizomycotina</taxon>
        <taxon>Sordariomycetes</taxon>
        <taxon>Xylariomycetidae</taxon>
        <taxon>Amphisphaeriales</taxon>
        <taxon>Apiosporaceae</taxon>
        <taxon>Apiospora</taxon>
    </lineage>
</organism>
<proteinExistence type="predicted"/>